<evidence type="ECO:0000256" key="1">
    <source>
        <dbReference type="SAM" id="MobiDB-lite"/>
    </source>
</evidence>
<dbReference type="InterPro" id="IPR002514">
    <property type="entry name" value="Transposase_8"/>
</dbReference>
<organism evidence="3 4">
    <name type="scientific">Alkaliphilus pronyensis</name>
    <dbReference type="NCBI Taxonomy" id="1482732"/>
    <lineage>
        <taxon>Bacteria</taxon>
        <taxon>Bacillati</taxon>
        <taxon>Bacillota</taxon>
        <taxon>Clostridia</taxon>
        <taxon>Peptostreptococcales</taxon>
        <taxon>Natronincolaceae</taxon>
        <taxon>Alkaliphilus</taxon>
    </lineage>
</organism>
<dbReference type="AlphaFoldDB" id="A0A6I0F963"/>
<dbReference type="GO" id="GO:0006313">
    <property type="term" value="P:DNA transposition"/>
    <property type="evidence" value="ECO:0007669"/>
    <property type="project" value="InterPro"/>
</dbReference>
<sequence>MTKNKNNHYTKEFKESILQRIESSNVSIQSIAEEIGIPRTTIYQYVNSKVKKEKQHVTATTSKHPSKWTSEDKFV</sequence>
<protein>
    <submittedName>
        <fullName evidence="3">Transposase</fullName>
    </submittedName>
</protein>
<feature type="region of interest" description="Disordered" evidence="1">
    <location>
        <begin position="54"/>
        <end position="75"/>
    </location>
</feature>
<dbReference type="Pfam" id="PF01527">
    <property type="entry name" value="HTH_Tnp_1"/>
    <property type="match status" value="1"/>
</dbReference>
<dbReference type="SUPFAM" id="SSF46689">
    <property type="entry name" value="Homeodomain-like"/>
    <property type="match status" value="1"/>
</dbReference>
<dbReference type="OrthoDB" id="9781005at2"/>
<dbReference type="GO" id="GO:0003677">
    <property type="term" value="F:DNA binding"/>
    <property type="evidence" value="ECO:0007669"/>
    <property type="project" value="InterPro"/>
</dbReference>
<dbReference type="Proteomes" id="UP000432715">
    <property type="component" value="Unassembled WGS sequence"/>
</dbReference>
<dbReference type="InterPro" id="IPR009057">
    <property type="entry name" value="Homeodomain-like_sf"/>
</dbReference>
<accession>A0A6I0F963</accession>
<name>A0A6I0F963_9FIRM</name>
<feature type="domain" description="HTH psq-type" evidence="2">
    <location>
        <begin position="1"/>
        <end position="52"/>
    </location>
</feature>
<proteinExistence type="predicted"/>
<reference evidence="3 4" key="1">
    <citation type="submission" date="2019-10" db="EMBL/GenBank/DDBJ databases">
        <title>Alkaliphilus serpentinus sp. nov. and Alkaliphilus pronyensis sp. nov., two novel anaerobic alkaliphilic species isolated from the serpentinized-hosted hydrothermal field of the Prony Bay (New Caledonia).</title>
        <authorList>
            <person name="Postec A."/>
        </authorList>
    </citation>
    <scope>NUCLEOTIDE SEQUENCE [LARGE SCALE GENOMIC DNA]</scope>
    <source>
        <strain evidence="3 4">LacV</strain>
    </source>
</reference>
<keyword evidence="4" id="KW-1185">Reference proteome</keyword>
<dbReference type="RefSeq" id="WP_151859863.1">
    <property type="nucleotide sequence ID" value="NZ_WBZC01000004.1"/>
</dbReference>
<evidence type="ECO:0000259" key="2">
    <source>
        <dbReference type="PROSITE" id="PS50960"/>
    </source>
</evidence>
<dbReference type="GO" id="GO:0004803">
    <property type="term" value="F:transposase activity"/>
    <property type="evidence" value="ECO:0007669"/>
    <property type="project" value="InterPro"/>
</dbReference>
<dbReference type="Gene3D" id="1.10.10.60">
    <property type="entry name" value="Homeodomain-like"/>
    <property type="match status" value="1"/>
</dbReference>
<evidence type="ECO:0000313" key="4">
    <source>
        <dbReference type="Proteomes" id="UP000432715"/>
    </source>
</evidence>
<comment type="caution">
    <text evidence="3">The sequence shown here is derived from an EMBL/GenBank/DDBJ whole genome shotgun (WGS) entry which is preliminary data.</text>
</comment>
<dbReference type="InterPro" id="IPR007889">
    <property type="entry name" value="HTH_Psq"/>
</dbReference>
<gene>
    <name evidence="3" type="ORF">F8154_01735</name>
</gene>
<dbReference type="EMBL" id="WBZC01000004">
    <property type="protein sequence ID" value="KAB3538635.1"/>
    <property type="molecule type" value="Genomic_DNA"/>
</dbReference>
<dbReference type="PROSITE" id="PS50960">
    <property type="entry name" value="HTH_PSQ"/>
    <property type="match status" value="1"/>
</dbReference>
<evidence type="ECO:0000313" key="3">
    <source>
        <dbReference type="EMBL" id="KAB3538635.1"/>
    </source>
</evidence>